<evidence type="ECO:0000256" key="5">
    <source>
        <dbReference type="SAM" id="SignalP"/>
    </source>
</evidence>
<dbReference type="PANTHER" id="PTHR15040:SF1">
    <property type="entry name" value="DERMATOPONTIN-LIKE ISOFORM X1"/>
    <property type="match status" value="1"/>
</dbReference>
<comment type="similarity">
    <text evidence="2">Belongs to the dermatopontin family.</text>
</comment>
<feature type="signal peptide" evidence="5">
    <location>
        <begin position="1"/>
        <end position="27"/>
    </location>
</feature>
<name>A0AAE0Y4H6_9GAST</name>
<dbReference type="GO" id="GO:0031012">
    <property type="term" value="C:extracellular matrix"/>
    <property type="evidence" value="ECO:0007669"/>
    <property type="project" value="TreeGrafter"/>
</dbReference>
<evidence type="ECO:0000313" key="6">
    <source>
        <dbReference type="EMBL" id="KAK3731290.1"/>
    </source>
</evidence>
<dbReference type="InterPro" id="IPR026645">
    <property type="entry name" value="Dermatopontin"/>
</dbReference>
<dbReference type="GO" id="GO:0030199">
    <property type="term" value="P:collagen fibril organization"/>
    <property type="evidence" value="ECO:0007669"/>
    <property type="project" value="TreeGrafter"/>
</dbReference>
<comment type="caution">
    <text evidence="6">The sequence shown here is derived from an EMBL/GenBank/DDBJ whole genome shotgun (WGS) entry which is preliminary data.</text>
</comment>
<dbReference type="Pfam" id="PF14704">
    <property type="entry name" value="DERM"/>
    <property type="match status" value="1"/>
</dbReference>
<keyword evidence="7" id="KW-1185">Reference proteome</keyword>
<dbReference type="EMBL" id="JAWDGP010007018">
    <property type="protein sequence ID" value="KAK3731290.1"/>
    <property type="molecule type" value="Genomic_DNA"/>
</dbReference>
<organism evidence="6 7">
    <name type="scientific">Elysia crispata</name>
    <name type="common">lettuce slug</name>
    <dbReference type="NCBI Taxonomy" id="231223"/>
    <lineage>
        <taxon>Eukaryota</taxon>
        <taxon>Metazoa</taxon>
        <taxon>Spiralia</taxon>
        <taxon>Lophotrochozoa</taxon>
        <taxon>Mollusca</taxon>
        <taxon>Gastropoda</taxon>
        <taxon>Heterobranchia</taxon>
        <taxon>Euthyneura</taxon>
        <taxon>Panpulmonata</taxon>
        <taxon>Sacoglossa</taxon>
        <taxon>Placobranchoidea</taxon>
        <taxon>Plakobranchidae</taxon>
        <taxon>Elysia</taxon>
    </lineage>
</organism>
<evidence type="ECO:0000256" key="3">
    <source>
        <dbReference type="ARBA" id="ARBA00022525"/>
    </source>
</evidence>
<keyword evidence="3" id="KW-0964">Secreted</keyword>
<dbReference type="Proteomes" id="UP001283361">
    <property type="component" value="Unassembled WGS sequence"/>
</dbReference>
<evidence type="ECO:0008006" key="8">
    <source>
        <dbReference type="Google" id="ProtNLM"/>
    </source>
</evidence>
<proteinExistence type="inferred from homology"/>
<keyword evidence="5" id="KW-0732">Signal</keyword>
<comment type="subcellular location">
    <subcellularLocation>
        <location evidence="1">Secreted</location>
    </subcellularLocation>
</comment>
<evidence type="ECO:0000256" key="2">
    <source>
        <dbReference type="ARBA" id="ARBA00008712"/>
    </source>
</evidence>
<dbReference type="PANTHER" id="PTHR15040">
    <property type="entry name" value="DERMATOPONTIN-RELATED"/>
    <property type="match status" value="1"/>
</dbReference>
<evidence type="ECO:0000313" key="7">
    <source>
        <dbReference type="Proteomes" id="UP001283361"/>
    </source>
</evidence>
<reference evidence="6" key="1">
    <citation type="journal article" date="2023" name="G3 (Bethesda)">
        <title>A reference genome for the long-term kleptoplast-retaining sea slug Elysia crispata morphotype clarki.</title>
        <authorList>
            <person name="Eastman K.E."/>
            <person name="Pendleton A.L."/>
            <person name="Shaikh M.A."/>
            <person name="Suttiyut T."/>
            <person name="Ogas R."/>
            <person name="Tomko P."/>
            <person name="Gavelis G."/>
            <person name="Widhalm J.R."/>
            <person name="Wisecaver J.H."/>
        </authorList>
    </citation>
    <scope>NUCLEOTIDE SEQUENCE</scope>
    <source>
        <strain evidence="6">ECLA1</strain>
    </source>
</reference>
<dbReference type="GO" id="GO:0005615">
    <property type="term" value="C:extracellular space"/>
    <property type="evidence" value="ECO:0007669"/>
    <property type="project" value="TreeGrafter"/>
</dbReference>
<gene>
    <name evidence="6" type="ORF">RRG08_025832</name>
</gene>
<sequence>MTQEMWKPSTLLAVALVLIVFLNPAEAEHDLVNNWQSSFTFECPSAQVLASFYSVYSNTYVDRRWKFTCKSAPEGAFPITCQWSDVTVFQNMVMSHTCPDNYVLAGLQSKYDTQRDTRSMKFKCCTDPAYRTSSCYLPPYGNQWEETLDYQVPARMVAAGTFSLHSDQLQDRRYGFFICSYGRSESPRQ</sequence>
<keyword evidence="4" id="KW-1015">Disulfide bond</keyword>
<dbReference type="AlphaFoldDB" id="A0AAE0Y4H6"/>
<accession>A0AAE0Y4H6</accession>
<evidence type="ECO:0000256" key="4">
    <source>
        <dbReference type="ARBA" id="ARBA00023157"/>
    </source>
</evidence>
<feature type="chain" id="PRO_5042035672" description="Dermatopontin" evidence="5">
    <location>
        <begin position="28"/>
        <end position="189"/>
    </location>
</feature>
<evidence type="ECO:0000256" key="1">
    <source>
        <dbReference type="ARBA" id="ARBA00004613"/>
    </source>
</evidence>
<protein>
    <recommendedName>
        <fullName evidence="8">Dermatopontin</fullName>
    </recommendedName>
</protein>